<keyword evidence="2" id="KW-1185">Reference proteome</keyword>
<gene>
    <name evidence="1" type="ORF">U6C28_04570</name>
</gene>
<organism evidence="1 2">
    <name type="scientific">Lysinibacillus irui</name>
    <dbReference type="NCBI Taxonomy" id="2998077"/>
    <lineage>
        <taxon>Bacteria</taxon>
        <taxon>Bacillati</taxon>
        <taxon>Bacillota</taxon>
        <taxon>Bacilli</taxon>
        <taxon>Bacillales</taxon>
        <taxon>Bacillaceae</taxon>
        <taxon>Lysinibacillus</taxon>
    </lineage>
</organism>
<evidence type="ECO:0000313" key="1">
    <source>
        <dbReference type="EMBL" id="MEA0975564.1"/>
    </source>
</evidence>
<dbReference type="RefSeq" id="WP_322610760.1">
    <property type="nucleotide sequence ID" value="NZ_JAXLNX010000005.1"/>
</dbReference>
<evidence type="ECO:0000313" key="2">
    <source>
        <dbReference type="Proteomes" id="UP001289615"/>
    </source>
</evidence>
<comment type="caution">
    <text evidence="1">The sequence shown here is derived from an EMBL/GenBank/DDBJ whole genome shotgun (WGS) entry which is preliminary data.</text>
</comment>
<name>A0ABU5NHR1_9BACI</name>
<accession>A0ABU5NHR1</accession>
<protein>
    <submittedName>
        <fullName evidence="1">Uncharacterized protein</fullName>
    </submittedName>
</protein>
<dbReference type="EMBL" id="JAXUIA010000002">
    <property type="protein sequence ID" value="MEA0975564.1"/>
    <property type="molecule type" value="Genomic_DNA"/>
</dbReference>
<reference evidence="1 2" key="1">
    <citation type="submission" date="2023-12" db="EMBL/GenBank/DDBJ databases">
        <title>Genome comparison identifies genes involved in endophytic behavior of Lysinibacillus irui and provides insights into its role as a plant-growth promoting bacterium.</title>
        <authorList>
            <person name="Hilario S."/>
            <person name="Matos I."/>
            <person name="Goncalves M.F.M."/>
            <person name="Pardo C.A."/>
            <person name="Santos M.J."/>
        </authorList>
    </citation>
    <scope>NUCLEOTIDE SEQUENCE [LARGE SCALE GENOMIC DNA]</scope>
    <source>
        <strain evidence="1 2">B3</strain>
    </source>
</reference>
<proteinExistence type="predicted"/>
<dbReference type="Proteomes" id="UP001289615">
    <property type="component" value="Unassembled WGS sequence"/>
</dbReference>
<sequence length="64" mass="7371">MTVNNGGKLSKEYFSAYLSLVMNANQCSVLLAKEYMEEHFFKNNIDTFGKYTYSNFLKAVKEIS</sequence>